<dbReference type="EMBL" id="JAQNDN010000004">
    <property type="protein sequence ID" value="MDC0668631.1"/>
    <property type="molecule type" value="Genomic_DNA"/>
</dbReference>
<reference evidence="4 5" key="1">
    <citation type="submission" date="2022-11" db="EMBL/GenBank/DDBJ databases">
        <title>Minimal conservation of predation-associated metabolite biosynthetic gene clusters underscores biosynthetic potential of Myxococcota including descriptions for ten novel species: Archangium lansinium sp. nov., Myxococcus landrumus sp. nov., Nannocystis bai.</title>
        <authorList>
            <person name="Ahearne A."/>
            <person name="Stevens C."/>
            <person name="Dowd S."/>
        </authorList>
    </citation>
    <scope>NUCLEOTIDE SEQUENCE [LARGE SCALE GENOMIC DNA]</scope>
    <source>
        <strain evidence="4 5">NCELM</strain>
    </source>
</reference>
<dbReference type="SUPFAM" id="SSF52058">
    <property type="entry name" value="L domain-like"/>
    <property type="match status" value="1"/>
</dbReference>
<organism evidence="4 5">
    <name type="scientific">Nannocystis radixulma</name>
    <dbReference type="NCBI Taxonomy" id="2995305"/>
    <lineage>
        <taxon>Bacteria</taxon>
        <taxon>Pseudomonadati</taxon>
        <taxon>Myxococcota</taxon>
        <taxon>Polyangia</taxon>
        <taxon>Nannocystales</taxon>
        <taxon>Nannocystaceae</taxon>
        <taxon>Nannocystis</taxon>
    </lineage>
</organism>
<dbReference type="Pfam" id="PF13516">
    <property type="entry name" value="LRR_6"/>
    <property type="match status" value="1"/>
</dbReference>
<keyword evidence="1" id="KW-0433">Leucine-rich repeat</keyword>
<dbReference type="Gene3D" id="3.80.10.10">
    <property type="entry name" value="Ribonuclease Inhibitor"/>
    <property type="match status" value="2"/>
</dbReference>
<dbReference type="SMART" id="SM00365">
    <property type="entry name" value="LRR_SD22"/>
    <property type="match status" value="4"/>
</dbReference>
<dbReference type="SMART" id="SM00369">
    <property type="entry name" value="LRR_TYP"/>
    <property type="match status" value="5"/>
</dbReference>
<dbReference type="Pfam" id="PF12799">
    <property type="entry name" value="LRR_4"/>
    <property type="match status" value="2"/>
</dbReference>
<dbReference type="InterPro" id="IPR032675">
    <property type="entry name" value="LRR_dom_sf"/>
</dbReference>
<dbReference type="InterPro" id="IPR001611">
    <property type="entry name" value="Leu-rich_rpt"/>
</dbReference>
<name>A0ABT5B6H7_9BACT</name>
<dbReference type="PANTHER" id="PTHR46652:SF3">
    <property type="entry name" value="LEUCINE-RICH REPEAT-CONTAINING PROTEIN 9"/>
    <property type="match status" value="1"/>
</dbReference>
<proteinExistence type="predicted"/>
<dbReference type="SUPFAM" id="SSF52075">
    <property type="entry name" value="Outer arm dynein light chain 1"/>
    <property type="match status" value="1"/>
</dbReference>
<feature type="region of interest" description="Disordered" evidence="3">
    <location>
        <begin position="18"/>
        <end position="80"/>
    </location>
</feature>
<evidence type="ECO:0000313" key="4">
    <source>
        <dbReference type="EMBL" id="MDC0668631.1"/>
    </source>
</evidence>
<keyword evidence="2" id="KW-0677">Repeat</keyword>
<feature type="compositionally biased region" description="Low complexity" evidence="3">
    <location>
        <begin position="24"/>
        <end position="80"/>
    </location>
</feature>
<evidence type="ECO:0000256" key="1">
    <source>
        <dbReference type="ARBA" id="ARBA00022614"/>
    </source>
</evidence>
<accession>A0ABT5B6H7</accession>
<dbReference type="PANTHER" id="PTHR46652">
    <property type="entry name" value="LEUCINE-RICH REPEAT AND IQ DOMAIN-CONTAINING PROTEIN 1-RELATED"/>
    <property type="match status" value="1"/>
</dbReference>
<gene>
    <name evidence="4" type="ORF">POL58_12815</name>
</gene>
<sequence>MRPCLPVLLGLCLACGPGSPGETDSGSASGDGPGSDATQGPTTSGETTGAPTSTTDSPGTTDAPGTTPVPTTGTPAGTCPDILAADLDARVRDALGVPAGPIATDLAQTLTAIEAWDVDTLAGIECFTGLQTLRLNNATVEDLGPLSGLTALQTFEVPFSDSIIDLGPLSGLPNLHTLDVRGNPIGSFAPLVGVPLVTLLASDTPPGALPGLGEVTTLEVLHLWNCQLDDLGELASLVGLTELGLGDNAITDLSPLAGLTALTDLELRHNQIADLSPLAGMTGLARLSLSGNQIADITPLAGMTAMQELFLDLNNIAAVTPLADMTALRILYIHGNEIVDVAPLALPNLEILKIDDNQIVDIGPLGAAAKLDALVISRNPLTLGLDAFADHTALHGLEAHMTGLQTVPLFAPASLERLVLSGNAIVDLQPLAAYQKLDSVVLVDNAITTLAPLVDAPWLGECDLLDVTDNPLDAQTLGQIIPDICADGVVVGATGFDGCGICMD</sequence>
<dbReference type="RefSeq" id="WP_271997953.1">
    <property type="nucleotide sequence ID" value="NZ_JAQNDN010000004.1"/>
</dbReference>
<evidence type="ECO:0000313" key="5">
    <source>
        <dbReference type="Proteomes" id="UP001217838"/>
    </source>
</evidence>
<dbReference type="PROSITE" id="PS51450">
    <property type="entry name" value="LRR"/>
    <property type="match status" value="4"/>
</dbReference>
<dbReference type="Proteomes" id="UP001217838">
    <property type="component" value="Unassembled WGS sequence"/>
</dbReference>
<dbReference type="InterPro" id="IPR003591">
    <property type="entry name" value="Leu-rich_rpt_typical-subtyp"/>
</dbReference>
<evidence type="ECO:0000256" key="2">
    <source>
        <dbReference type="ARBA" id="ARBA00022737"/>
    </source>
</evidence>
<keyword evidence="5" id="KW-1185">Reference proteome</keyword>
<dbReference type="InterPro" id="IPR050836">
    <property type="entry name" value="SDS22/Internalin_LRR"/>
</dbReference>
<comment type="caution">
    <text evidence="4">The sequence shown here is derived from an EMBL/GenBank/DDBJ whole genome shotgun (WGS) entry which is preliminary data.</text>
</comment>
<evidence type="ECO:0000256" key="3">
    <source>
        <dbReference type="SAM" id="MobiDB-lite"/>
    </source>
</evidence>
<protein>
    <submittedName>
        <fullName evidence="4">Leucine-rich repeat domain-containing protein</fullName>
    </submittedName>
</protein>
<dbReference type="InterPro" id="IPR025875">
    <property type="entry name" value="Leu-rich_rpt_4"/>
</dbReference>